<gene>
    <name evidence="4" type="ORF">LY90DRAFT_671038</name>
</gene>
<keyword evidence="5" id="KW-1185">Reference proteome</keyword>
<dbReference type="Pfam" id="PF02014">
    <property type="entry name" value="Reeler"/>
    <property type="match status" value="1"/>
</dbReference>
<evidence type="ECO:0000313" key="4">
    <source>
        <dbReference type="EMBL" id="ORY48363.1"/>
    </source>
</evidence>
<keyword evidence="2" id="KW-0732">Signal</keyword>
<evidence type="ECO:0000256" key="2">
    <source>
        <dbReference type="SAM" id="SignalP"/>
    </source>
</evidence>
<dbReference type="EMBL" id="MCOG01000102">
    <property type="protein sequence ID" value="ORY48363.1"/>
    <property type="molecule type" value="Genomic_DNA"/>
</dbReference>
<dbReference type="InterPro" id="IPR002861">
    <property type="entry name" value="Reeler_dom"/>
</dbReference>
<protein>
    <recommendedName>
        <fullName evidence="3">Reelin domain-containing protein</fullName>
    </recommendedName>
</protein>
<organism evidence="4 5">
    <name type="scientific">Neocallimastix californiae</name>
    <dbReference type="NCBI Taxonomy" id="1754190"/>
    <lineage>
        <taxon>Eukaryota</taxon>
        <taxon>Fungi</taxon>
        <taxon>Fungi incertae sedis</taxon>
        <taxon>Chytridiomycota</taxon>
        <taxon>Chytridiomycota incertae sedis</taxon>
        <taxon>Neocallimastigomycetes</taxon>
        <taxon>Neocallimastigales</taxon>
        <taxon>Neocallimastigaceae</taxon>
        <taxon>Neocallimastix</taxon>
    </lineage>
</organism>
<keyword evidence="1" id="KW-0812">Transmembrane</keyword>
<keyword evidence="1" id="KW-1133">Transmembrane helix</keyword>
<name>A0A1Y2CMX8_9FUNG</name>
<reference evidence="4 5" key="1">
    <citation type="submission" date="2016-08" db="EMBL/GenBank/DDBJ databases">
        <title>A Parts List for Fungal Cellulosomes Revealed by Comparative Genomics.</title>
        <authorList>
            <consortium name="DOE Joint Genome Institute"/>
            <person name="Haitjema C.H."/>
            <person name="Gilmore S.P."/>
            <person name="Henske J.K."/>
            <person name="Solomon K.V."/>
            <person name="De Groot R."/>
            <person name="Kuo A."/>
            <person name="Mondo S.J."/>
            <person name="Salamov A.A."/>
            <person name="Labutti K."/>
            <person name="Zhao Z."/>
            <person name="Chiniquy J."/>
            <person name="Barry K."/>
            <person name="Brewer H.M."/>
            <person name="Purvine S.O."/>
            <person name="Wright A.T."/>
            <person name="Boxma B."/>
            <person name="Van Alen T."/>
            <person name="Hackstein J.H."/>
            <person name="Baker S.E."/>
            <person name="Grigoriev I.V."/>
            <person name="O'Malley M.A."/>
        </authorList>
    </citation>
    <scope>NUCLEOTIDE SEQUENCE [LARGE SCALE GENOMIC DNA]</scope>
    <source>
        <strain evidence="4 5">G1</strain>
    </source>
</reference>
<accession>A0A1Y2CMX8</accession>
<dbReference type="AlphaFoldDB" id="A0A1Y2CMX8"/>
<evidence type="ECO:0000313" key="5">
    <source>
        <dbReference type="Proteomes" id="UP000193920"/>
    </source>
</evidence>
<keyword evidence="1" id="KW-0472">Membrane</keyword>
<feature type="domain" description="Reelin" evidence="3">
    <location>
        <begin position="67"/>
        <end position="154"/>
    </location>
</feature>
<feature type="transmembrane region" description="Helical" evidence="1">
    <location>
        <begin position="229"/>
        <end position="250"/>
    </location>
</feature>
<feature type="chain" id="PRO_5012869821" description="Reelin domain-containing protein" evidence="2">
    <location>
        <begin position="26"/>
        <end position="277"/>
    </location>
</feature>
<evidence type="ECO:0000256" key="1">
    <source>
        <dbReference type="SAM" id="Phobius"/>
    </source>
</evidence>
<feature type="signal peptide" evidence="2">
    <location>
        <begin position="1"/>
        <end position="25"/>
    </location>
</feature>
<proteinExistence type="predicted"/>
<sequence length="277" mass="32997">MFNKYFHIISVIIILFFNKWCEGHADESPYCEAELDSINTRNHFVSDEIEDPTGGFTLTVQPKPKNENEFSPEFTITLDSSKYKTLKGLLIYVEHENQTNYVNEEDYNLRIGHFVEIKDQYFRPKRCGVKSPINSTLEHFNRENKPLPQTFTWTLKNVFDYENDFHGVIKALAVVSMKEWGVPKPLKFQPKNLMKEVYPEEYDKYILKRTPFVTRMKLKANTFYENNPFIFIFVSVVSIIIMYMVGRFIIRQIKLFRRDKKFEEYHRLDAIKVPKIN</sequence>
<comment type="caution">
    <text evidence="4">The sequence shown here is derived from an EMBL/GenBank/DDBJ whole genome shotgun (WGS) entry which is preliminary data.</text>
</comment>
<dbReference type="OrthoDB" id="2131323at2759"/>
<evidence type="ECO:0000259" key="3">
    <source>
        <dbReference type="Pfam" id="PF02014"/>
    </source>
</evidence>
<dbReference type="Proteomes" id="UP000193920">
    <property type="component" value="Unassembled WGS sequence"/>
</dbReference>